<evidence type="ECO:0000259" key="9">
    <source>
        <dbReference type="PROSITE" id="PS51387"/>
    </source>
</evidence>
<sequence>MVPSRFSVLSILVVLVLTPSRMGSHPIQDQDRFLQCLSRNSESSIPFSTVLYSPINSSFTAILRSSAQNLRFTLPSLPKPEFIFTPLEESHIQAAVICSKQLGIHLRVRSGGHDYEGLSYVSETDTPFVVVDIAELHSISVDIDNNSAWVQAGATNGELYYRIAEQSTTHGYPAGTCTSLGIGGHITGGAYGSMMRKYGLAVDNVIDARIINVHGRVLDRQTMGEDLYWAIRGGGGGSFGIITAWKVKLVPVPSTVTIFTVTKSLEQGATKLLFRWQQVADKLDEDLFIRVNIQTVNVSNKGGRTITTSYDALFLGDANRLLQVMRESFPELGLARQDCIETSWINSTVYLGGYTINTSPEVLLQRRNILKHYFKAKSDFVRQPIPETALKGLWEIMLEEDNPAIVLTPYGGNMGKISESQTPFPHRKGTLFMIQYLANWQDAKENVRKHTDWTRMVYRYMKPYVSMFPRQAYVNYRDLDLGINKETNTSFPEASVWGTKYFKDNFYRLVRVKTKVDPDNFFRHEQSIPTLPHHMRKRN</sequence>
<dbReference type="Proteomes" id="UP000006729">
    <property type="component" value="Chromosome 11"/>
</dbReference>
<evidence type="ECO:0000256" key="6">
    <source>
        <dbReference type="ARBA" id="ARBA00023157"/>
    </source>
</evidence>
<evidence type="ECO:0000313" key="11">
    <source>
        <dbReference type="Proteomes" id="UP000006729"/>
    </source>
</evidence>
<dbReference type="InterPro" id="IPR036318">
    <property type="entry name" value="FAD-bd_PCMH-like_sf"/>
</dbReference>
<dbReference type="Gene3D" id="3.40.462.20">
    <property type="match status" value="1"/>
</dbReference>
<feature type="domain" description="FAD-binding PCMH-type" evidence="9">
    <location>
        <begin position="76"/>
        <end position="252"/>
    </location>
</feature>
<accession>U5G2P3</accession>
<dbReference type="InterPro" id="IPR006094">
    <property type="entry name" value="Oxid_FAD_bind_N"/>
</dbReference>
<comment type="similarity">
    <text evidence="2">Belongs to the oxygen-dependent FAD-linked oxidoreductase family.</text>
</comment>
<dbReference type="PROSITE" id="PS51387">
    <property type="entry name" value="FAD_PCMH"/>
    <property type="match status" value="1"/>
</dbReference>
<name>U5G2P3_POPTR</name>
<dbReference type="InterPro" id="IPR016167">
    <property type="entry name" value="FAD-bd_PCMH_sub1"/>
</dbReference>
<evidence type="ECO:0000256" key="8">
    <source>
        <dbReference type="SAM" id="SignalP"/>
    </source>
</evidence>
<dbReference type="KEGG" id="pop:18103496"/>
<dbReference type="HOGENOM" id="CLU_018354_6_0_1"/>
<feature type="chain" id="PRO_5030178257" description="FAD-binding PCMH-type domain-containing protein" evidence="8">
    <location>
        <begin position="25"/>
        <end position="539"/>
    </location>
</feature>
<dbReference type="FunFam" id="3.30.43.10:FF:000004">
    <property type="entry name" value="Berberine bridge enzyme-like 15"/>
    <property type="match status" value="1"/>
</dbReference>
<dbReference type="GO" id="GO:1901696">
    <property type="term" value="P:cannabinoid biosynthetic process"/>
    <property type="evidence" value="ECO:0007669"/>
    <property type="project" value="UniProtKB-ARBA"/>
</dbReference>
<dbReference type="Gramene" id="Potri.011G161500.1.v4.1">
    <property type="protein sequence ID" value="Potri.011G161500.1.v4.1"/>
    <property type="gene ID" value="Potri.011G161500.v4.1"/>
</dbReference>
<keyword evidence="11" id="KW-1185">Reference proteome</keyword>
<proteinExistence type="inferred from homology"/>
<dbReference type="Gene3D" id="3.30.43.10">
    <property type="entry name" value="Uridine Diphospho-n-acetylenolpyruvylglucosamine Reductase, domain 2"/>
    <property type="match status" value="1"/>
</dbReference>
<reference evidence="10 11" key="1">
    <citation type="journal article" date="2006" name="Science">
        <title>The genome of black cottonwood, Populus trichocarpa (Torr. &amp; Gray).</title>
        <authorList>
            <person name="Tuskan G.A."/>
            <person name="Difazio S."/>
            <person name="Jansson S."/>
            <person name="Bohlmann J."/>
            <person name="Grigoriev I."/>
            <person name="Hellsten U."/>
            <person name="Putnam N."/>
            <person name="Ralph S."/>
            <person name="Rombauts S."/>
            <person name="Salamov A."/>
            <person name="Schein J."/>
            <person name="Sterck L."/>
            <person name="Aerts A."/>
            <person name="Bhalerao R.R."/>
            <person name="Bhalerao R.P."/>
            <person name="Blaudez D."/>
            <person name="Boerjan W."/>
            <person name="Brun A."/>
            <person name="Brunner A."/>
            <person name="Busov V."/>
            <person name="Campbell M."/>
            <person name="Carlson J."/>
            <person name="Chalot M."/>
            <person name="Chapman J."/>
            <person name="Chen G.L."/>
            <person name="Cooper D."/>
            <person name="Coutinho P.M."/>
            <person name="Couturier J."/>
            <person name="Covert S."/>
            <person name="Cronk Q."/>
            <person name="Cunningham R."/>
            <person name="Davis J."/>
            <person name="Degroeve S."/>
            <person name="Dejardin A."/>
            <person name="Depamphilis C."/>
            <person name="Detter J."/>
            <person name="Dirks B."/>
            <person name="Dubchak I."/>
            <person name="Duplessis S."/>
            <person name="Ehlting J."/>
            <person name="Ellis B."/>
            <person name="Gendler K."/>
            <person name="Goodstein D."/>
            <person name="Gribskov M."/>
            <person name="Grimwood J."/>
            <person name="Groover A."/>
            <person name="Gunter L."/>
            <person name="Hamberger B."/>
            <person name="Heinze B."/>
            <person name="Helariutta Y."/>
            <person name="Henrissat B."/>
            <person name="Holligan D."/>
            <person name="Holt R."/>
            <person name="Huang W."/>
            <person name="Islam-Faridi N."/>
            <person name="Jones S."/>
            <person name="Jones-Rhoades M."/>
            <person name="Jorgensen R."/>
            <person name="Joshi C."/>
            <person name="Kangasjarvi J."/>
            <person name="Karlsson J."/>
            <person name="Kelleher C."/>
            <person name="Kirkpatrick R."/>
            <person name="Kirst M."/>
            <person name="Kohler A."/>
            <person name="Kalluri U."/>
            <person name="Larimer F."/>
            <person name="Leebens-Mack J."/>
            <person name="Leple J.C."/>
            <person name="Locascio P."/>
            <person name="Lou Y."/>
            <person name="Lucas S."/>
            <person name="Martin F."/>
            <person name="Montanini B."/>
            <person name="Napoli C."/>
            <person name="Nelson D.R."/>
            <person name="Nelson C."/>
            <person name="Nieminen K."/>
            <person name="Nilsson O."/>
            <person name="Pereda V."/>
            <person name="Peter G."/>
            <person name="Philippe R."/>
            <person name="Pilate G."/>
            <person name="Poliakov A."/>
            <person name="Razumovskaya J."/>
            <person name="Richardson P."/>
            <person name="Rinaldi C."/>
            <person name="Ritland K."/>
            <person name="Rouze P."/>
            <person name="Ryaboy D."/>
            <person name="Schmutz J."/>
            <person name="Schrader J."/>
            <person name="Segerman B."/>
            <person name="Shin H."/>
            <person name="Siddiqui A."/>
            <person name="Sterky F."/>
            <person name="Terry A."/>
            <person name="Tsai C.J."/>
            <person name="Uberbacher E."/>
            <person name="Unneberg P."/>
            <person name="Vahala J."/>
            <person name="Wall K."/>
            <person name="Wessler S."/>
            <person name="Yang G."/>
            <person name="Yin T."/>
            <person name="Douglas C."/>
            <person name="Marra M."/>
            <person name="Sandberg G."/>
            <person name="Van de Peer Y."/>
            <person name="Rokhsar D."/>
        </authorList>
    </citation>
    <scope>NUCLEOTIDE SEQUENCE [LARGE SCALE GENOMIC DNA]</scope>
    <source>
        <strain evidence="11">cv. Nisqually</strain>
    </source>
</reference>
<dbReference type="GO" id="GO:0071949">
    <property type="term" value="F:FAD binding"/>
    <property type="evidence" value="ECO:0007669"/>
    <property type="project" value="InterPro"/>
</dbReference>
<dbReference type="InterPro" id="IPR016166">
    <property type="entry name" value="FAD-bd_PCMH"/>
</dbReference>
<dbReference type="Pfam" id="PF01565">
    <property type="entry name" value="FAD_binding_4"/>
    <property type="match status" value="1"/>
</dbReference>
<organism evidence="10 11">
    <name type="scientific">Populus trichocarpa</name>
    <name type="common">Western balsam poplar</name>
    <name type="synonym">Populus balsamifera subsp. trichocarpa</name>
    <dbReference type="NCBI Taxonomy" id="3694"/>
    <lineage>
        <taxon>Eukaryota</taxon>
        <taxon>Viridiplantae</taxon>
        <taxon>Streptophyta</taxon>
        <taxon>Embryophyta</taxon>
        <taxon>Tracheophyta</taxon>
        <taxon>Spermatophyta</taxon>
        <taxon>Magnoliopsida</taxon>
        <taxon>eudicotyledons</taxon>
        <taxon>Gunneridae</taxon>
        <taxon>Pentapetalae</taxon>
        <taxon>rosids</taxon>
        <taxon>fabids</taxon>
        <taxon>Malpighiales</taxon>
        <taxon>Salicaceae</taxon>
        <taxon>Saliceae</taxon>
        <taxon>Populus</taxon>
    </lineage>
</organism>
<dbReference type="Gene3D" id="3.30.465.10">
    <property type="match status" value="1"/>
</dbReference>
<dbReference type="PANTHER" id="PTHR32448">
    <property type="entry name" value="OS08G0158400 PROTEIN"/>
    <property type="match status" value="1"/>
</dbReference>
<dbReference type="GO" id="GO:0016491">
    <property type="term" value="F:oxidoreductase activity"/>
    <property type="evidence" value="ECO:0007669"/>
    <property type="project" value="InterPro"/>
</dbReference>
<dbReference type="InterPro" id="IPR016169">
    <property type="entry name" value="FAD-bd_PCMH_sub2"/>
</dbReference>
<dbReference type="AlphaFoldDB" id="U5G2P3"/>
<evidence type="ECO:0000256" key="1">
    <source>
        <dbReference type="ARBA" id="ARBA00001974"/>
    </source>
</evidence>
<evidence type="ECO:0000256" key="2">
    <source>
        <dbReference type="ARBA" id="ARBA00005466"/>
    </source>
</evidence>
<dbReference type="SUPFAM" id="SSF56176">
    <property type="entry name" value="FAD-binding/transporter-associated domain-like"/>
    <property type="match status" value="1"/>
</dbReference>
<keyword evidence="4 8" id="KW-0732">Signal</keyword>
<keyword evidence="5" id="KW-0274">FAD</keyword>
<dbReference type="FunCoup" id="U5G2P3">
    <property type="interactions" value="275"/>
</dbReference>
<evidence type="ECO:0000256" key="5">
    <source>
        <dbReference type="ARBA" id="ARBA00022827"/>
    </source>
</evidence>
<keyword evidence="3" id="KW-0285">Flavoprotein</keyword>
<evidence type="ECO:0000256" key="3">
    <source>
        <dbReference type="ARBA" id="ARBA00022630"/>
    </source>
</evidence>
<comment type="cofactor">
    <cofactor evidence="1">
        <name>FAD</name>
        <dbReference type="ChEBI" id="CHEBI:57692"/>
    </cofactor>
</comment>
<evidence type="ECO:0000256" key="7">
    <source>
        <dbReference type="ARBA" id="ARBA00023180"/>
    </source>
</evidence>
<dbReference type="InParanoid" id="U5G2P3"/>
<dbReference type="STRING" id="3694.U5G2P3"/>
<dbReference type="EMBL" id="CM009300">
    <property type="protein sequence ID" value="PNT13762.1"/>
    <property type="molecule type" value="Genomic_DNA"/>
</dbReference>
<dbReference type="SMR" id="U5G2P3"/>
<evidence type="ECO:0000313" key="10">
    <source>
        <dbReference type="EMBL" id="PNT13762.1"/>
    </source>
</evidence>
<protein>
    <recommendedName>
        <fullName evidence="9">FAD-binding PCMH-type domain-containing protein</fullName>
    </recommendedName>
</protein>
<dbReference type="OrthoDB" id="415825at2759"/>
<keyword evidence="7" id="KW-0325">Glycoprotein</keyword>
<dbReference type="OMA" id="GNIFRHE"/>
<evidence type="ECO:0000256" key="4">
    <source>
        <dbReference type="ARBA" id="ARBA00022729"/>
    </source>
</evidence>
<keyword evidence="6" id="KW-1015">Disulfide bond</keyword>
<dbReference type="Pfam" id="PF08031">
    <property type="entry name" value="BBE"/>
    <property type="match status" value="1"/>
</dbReference>
<dbReference type="eggNOG" id="ENOG502QQWK">
    <property type="taxonomic scope" value="Eukaryota"/>
</dbReference>
<feature type="signal peptide" evidence="8">
    <location>
        <begin position="1"/>
        <end position="24"/>
    </location>
</feature>
<gene>
    <name evidence="10" type="ORF">POPTR_011G161500</name>
</gene>
<dbReference type="InterPro" id="IPR012951">
    <property type="entry name" value="BBE"/>
</dbReference>